<gene>
    <name evidence="3" type="ORF">FSB75_06150</name>
</gene>
<name>A0A5B8UFQ8_9BACT</name>
<feature type="transmembrane region" description="Helical" evidence="1">
    <location>
        <begin position="103"/>
        <end position="118"/>
    </location>
</feature>
<evidence type="ECO:0000259" key="2">
    <source>
        <dbReference type="Pfam" id="PF22570"/>
    </source>
</evidence>
<dbReference type="PANTHER" id="PTHR40763:SF5">
    <property type="entry name" value="MEMBRANE PROTEIN"/>
    <property type="match status" value="1"/>
</dbReference>
<dbReference type="Proteomes" id="UP000321204">
    <property type="component" value="Chromosome"/>
</dbReference>
<feature type="transmembrane region" description="Helical" evidence="1">
    <location>
        <begin position="48"/>
        <end position="67"/>
    </location>
</feature>
<evidence type="ECO:0000313" key="3">
    <source>
        <dbReference type="EMBL" id="QEC55501.1"/>
    </source>
</evidence>
<evidence type="ECO:0000313" key="4">
    <source>
        <dbReference type="Proteomes" id="UP000321204"/>
    </source>
</evidence>
<dbReference type="InterPro" id="IPR054331">
    <property type="entry name" value="LiaF_TM"/>
</dbReference>
<organism evidence="3 4">
    <name type="scientific">Flavisolibacter ginsenosidimutans</name>
    <dbReference type="NCBI Taxonomy" id="661481"/>
    <lineage>
        <taxon>Bacteria</taxon>
        <taxon>Pseudomonadati</taxon>
        <taxon>Bacteroidota</taxon>
        <taxon>Chitinophagia</taxon>
        <taxon>Chitinophagales</taxon>
        <taxon>Chitinophagaceae</taxon>
        <taxon>Flavisolibacter</taxon>
    </lineage>
</organism>
<accession>A0A5B8UFQ8</accession>
<dbReference type="Pfam" id="PF22570">
    <property type="entry name" value="LiaF-TM"/>
    <property type="match status" value="1"/>
</dbReference>
<feature type="transmembrane region" description="Helical" evidence="1">
    <location>
        <begin position="74"/>
        <end position="91"/>
    </location>
</feature>
<feature type="domain" description="LiaF transmembrane" evidence="2">
    <location>
        <begin position="28"/>
        <end position="123"/>
    </location>
</feature>
<sequence>MDKQEFERRIEERWGRRGRRRSERGRIFGGLFMLIIGAVLLLKVSGAVFFPAWFFTWPVLLIAIGLFSGVRHRFRGIGWLFPLAIGVIFLADNLSPDMHLRPYLWPMLLIAAGLFVIFRPRNRRCRPGDPGGDDFDNRKRFDNEAVVVTSATESGSNDWHKATLDGNDTIDATAVFGGVKKNVLSKTFKGGDVTTFMGGAEINLTQADFRGKAVIDCFNMFGGTKLIIPPDWEVQSDVVAIFGGVDDKRPPATGSAPAKVLYLDGTCIFGGLEIKSY</sequence>
<evidence type="ECO:0000256" key="1">
    <source>
        <dbReference type="SAM" id="Phobius"/>
    </source>
</evidence>
<feature type="transmembrane region" description="Helical" evidence="1">
    <location>
        <begin position="25"/>
        <end position="42"/>
    </location>
</feature>
<proteinExistence type="predicted"/>
<dbReference type="EMBL" id="CP042433">
    <property type="protein sequence ID" value="QEC55501.1"/>
    <property type="molecule type" value="Genomic_DNA"/>
</dbReference>
<reference evidence="3 4" key="1">
    <citation type="journal article" date="2015" name="Int. J. Syst. Evol. Microbiol.">
        <title>Flavisolibacter ginsenosidimutans sp. nov., with ginsenoside-converting activity isolated from soil used for cultivating ginseng.</title>
        <authorList>
            <person name="Zhao Y."/>
            <person name="Liu Q."/>
            <person name="Kang M.S."/>
            <person name="Jin F."/>
            <person name="Yu H."/>
            <person name="Im W.T."/>
        </authorList>
    </citation>
    <scope>NUCLEOTIDE SEQUENCE [LARGE SCALE GENOMIC DNA]</scope>
    <source>
        <strain evidence="3 4">Gsoil 636</strain>
    </source>
</reference>
<dbReference type="PANTHER" id="PTHR40763">
    <property type="entry name" value="MEMBRANE PROTEIN-RELATED"/>
    <property type="match status" value="1"/>
</dbReference>
<keyword evidence="4" id="KW-1185">Reference proteome</keyword>
<keyword evidence="1" id="KW-0812">Transmembrane</keyword>
<keyword evidence="1" id="KW-1133">Transmembrane helix</keyword>
<protein>
    <recommendedName>
        <fullName evidence="2">LiaF transmembrane domain-containing protein</fullName>
    </recommendedName>
</protein>
<dbReference type="RefSeq" id="WP_146784323.1">
    <property type="nucleotide sequence ID" value="NZ_BAABIO010000002.1"/>
</dbReference>
<keyword evidence="1" id="KW-0472">Membrane</keyword>
<dbReference type="OrthoDB" id="129627at2"/>
<dbReference type="AlphaFoldDB" id="A0A5B8UFQ8"/>
<dbReference type="KEGG" id="fgg:FSB75_06150"/>